<comment type="caution">
    <text evidence="1">The sequence shown here is derived from an EMBL/GenBank/DDBJ whole genome shotgun (WGS) entry which is preliminary data.</text>
</comment>
<protein>
    <submittedName>
        <fullName evidence="1">Uncharacterized protein</fullName>
    </submittedName>
</protein>
<dbReference type="EMBL" id="ATGK01000011">
    <property type="protein sequence ID" value="EPG38001.1"/>
    <property type="molecule type" value="Genomic_DNA"/>
</dbReference>
<dbReference type="Proteomes" id="UP000014559">
    <property type="component" value="Unassembled WGS sequence"/>
</dbReference>
<sequence length="158" mass="19085">MSIQFEKLLSDEIYLFNREDRYWEFTSFDEPIYLQMYDDWLVYVCIPKDWRKSAETLEYARKEFLHYFISSVFTTRNAVLPLAWLSYTKYVLGMDYVPSDFQSLALKILEWFDLERYQAAYHLPQEEYDAIKHDLPLVINQLKNYPVDKFAPPIGDKC</sequence>
<dbReference type="PATRIC" id="fig|1217696.3.peg.1932"/>
<dbReference type="AlphaFoldDB" id="S3T8Z0"/>
<reference evidence="1 2" key="1">
    <citation type="submission" date="2013-06" db="EMBL/GenBank/DDBJ databases">
        <title>The Genome Sequence of Acinetobacter sp. NIPH 2036.</title>
        <authorList>
            <consortium name="The Broad Institute Genome Sequencing Platform"/>
            <consortium name="The Broad Institute Genome Sequencing Center for Infectious Disease"/>
            <person name="Cerqueira G."/>
            <person name="Feldgarden M."/>
            <person name="Courvalin P."/>
            <person name="Perichon B."/>
            <person name="Grillot-Courvalin C."/>
            <person name="Clermont D."/>
            <person name="Rocha E."/>
            <person name="Yoon E.-J."/>
            <person name="Nemec A."/>
            <person name="Young S.K."/>
            <person name="Zeng Q."/>
            <person name="Gargeya S."/>
            <person name="Fitzgerald M."/>
            <person name="Abouelleil A."/>
            <person name="Alvarado L."/>
            <person name="Berlin A.M."/>
            <person name="Chapman S.B."/>
            <person name="Dewar J."/>
            <person name="Goldberg J."/>
            <person name="Griggs A."/>
            <person name="Gujja S."/>
            <person name="Hansen M."/>
            <person name="Howarth C."/>
            <person name="Imamovic A."/>
            <person name="Larimer J."/>
            <person name="McCowan C."/>
            <person name="Murphy C."/>
            <person name="Pearson M."/>
            <person name="Priest M."/>
            <person name="Roberts A."/>
            <person name="Saif S."/>
            <person name="Shea T."/>
            <person name="Sykes S."/>
            <person name="Wortman J."/>
            <person name="Nusbaum C."/>
            <person name="Birren B."/>
        </authorList>
    </citation>
    <scope>NUCLEOTIDE SEQUENCE [LARGE SCALE GENOMIC DNA]</scope>
    <source>
        <strain evidence="1 2">NIPH 2036</strain>
    </source>
</reference>
<name>S3T8Z0_9GAMM</name>
<gene>
    <name evidence="1" type="ORF">F907_01971</name>
</gene>
<organism evidence="1 2">
    <name type="scientific">Acinetobacter colistiniresistens</name>
    <dbReference type="NCBI Taxonomy" id="280145"/>
    <lineage>
        <taxon>Bacteria</taxon>
        <taxon>Pseudomonadati</taxon>
        <taxon>Pseudomonadota</taxon>
        <taxon>Gammaproteobacteria</taxon>
        <taxon>Moraxellales</taxon>
        <taxon>Moraxellaceae</taxon>
        <taxon>Acinetobacter</taxon>
    </lineage>
</organism>
<proteinExistence type="predicted"/>
<evidence type="ECO:0000313" key="1">
    <source>
        <dbReference type="EMBL" id="EPG38001.1"/>
    </source>
</evidence>
<dbReference type="RefSeq" id="WP_016652563.1">
    <property type="nucleotide sequence ID" value="NZ_BKKF01000169.1"/>
</dbReference>
<dbReference type="HOGENOM" id="CLU_1665658_0_0_6"/>
<accession>S3T8Z0</accession>
<dbReference type="GeneID" id="45417789"/>
<evidence type="ECO:0000313" key="2">
    <source>
        <dbReference type="Proteomes" id="UP000014559"/>
    </source>
</evidence>